<comment type="caution">
    <text evidence="13">The sequence shown here is derived from an EMBL/GenBank/DDBJ whole genome shotgun (WGS) entry which is preliminary data.</text>
</comment>
<keyword evidence="6 9" id="KW-1133">Transmembrane helix</keyword>
<dbReference type="PANTHER" id="PTHR23130:SF171">
    <property type="entry name" value="OS01G0895300 PROTEIN"/>
    <property type="match status" value="1"/>
</dbReference>
<comment type="subcellular location">
    <subcellularLocation>
        <location evidence="1">Membrane</location>
    </subcellularLocation>
</comment>
<dbReference type="SMART" id="SM00665">
    <property type="entry name" value="B561"/>
    <property type="match status" value="1"/>
</dbReference>
<feature type="compositionally biased region" description="Basic and acidic residues" evidence="8">
    <location>
        <begin position="391"/>
        <end position="406"/>
    </location>
</feature>
<gene>
    <name evidence="13" type="ORF">MGAL_10B046809</name>
</gene>
<keyword evidence="3 9" id="KW-0812">Transmembrane</keyword>
<protein>
    <recommendedName>
        <fullName evidence="15">Cytochrome b561 domain-containing protein</fullName>
    </recommendedName>
</protein>
<dbReference type="CDD" id="cd08760">
    <property type="entry name" value="Cyt_b561_FRRS1_like"/>
    <property type="match status" value="1"/>
</dbReference>
<evidence type="ECO:0000256" key="2">
    <source>
        <dbReference type="ARBA" id="ARBA00022448"/>
    </source>
</evidence>
<keyword evidence="5" id="KW-0249">Electron transport</keyword>
<evidence type="ECO:0000256" key="5">
    <source>
        <dbReference type="ARBA" id="ARBA00022982"/>
    </source>
</evidence>
<reference evidence="13" key="1">
    <citation type="submission" date="2018-11" db="EMBL/GenBank/DDBJ databases">
        <authorList>
            <person name="Alioto T."/>
            <person name="Alioto T."/>
        </authorList>
    </citation>
    <scope>NUCLEOTIDE SEQUENCE</scope>
</reference>
<evidence type="ECO:0008006" key="15">
    <source>
        <dbReference type="Google" id="ProtNLM"/>
    </source>
</evidence>
<keyword evidence="2" id="KW-0813">Transport</keyword>
<evidence type="ECO:0000259" key="11">
    <source>
        <dbReference type="PROSITE" id="PS50836"/>
    </source>
</evidence>
<dbReference type="CDD" id="cd09628">
    <property type="entry name" value="DOMON_SDR_2_like"/>
    <property type="match status" value="1"/>
</dbReference>
<feature type="transmembrane region" description="Helical" evidence="9">
    <location>
        <begin position="310"/>
        <end position="333"/>
    </location>
</feature>
<evidence type="ECO:0000256" key="6">
    <source>
        <dbReference type="ARBA" id="ARBA00022989"/>
    </source>
</evidence>
<feature type="transmembrane region" description="Helical" evidence="9">
    <location>
        <begin position="208"/>
        <end position="225"/>
    </location>
</feature>
<evidence type="ECO:0000313" key="13">
    <source>
        <dbReference type="EMBL" id="VDI01026.1"/>
    </source>
</evidence>
<evidence type="ECO:0000256" key="4">
    <source>
        <dbReference type="ARBA" id="ARBA00022729"/>
    </source>
</evidence>
<evidence type="ECO:0000259" key="12">
    <source>
        <dbReference type="PROSITE" id="PS50939"/>
    </source>
</evidence>
<evidence type="ECO:0000256" key="3">
    <source>
        <dbReference type="ARBA" id="ARBA00022692"/>
    </source>
</evidence>
<organism evidence="13 14">
    <name type="scientific">Mytilus galloprovincialis</name>
    <name type="common">Mediterranean mussel</name>
    <dbReference type="NCBI Taxonomy" id="29158"/>
    <lineage>
        <taxon>Eukaryota</taxon>
        <taxon>Metazoa</taxon>
        <taxon>Spiralia</taxon>
        <taxon>Lophotrochozoa</taxon>
        <taxon>Mollusca</taxon>
        <taxon>Bivalvia</taxon>
        <taxon>Autobranchia</taxon>
        <taxon>Pteriomorphia</taxon>
        <taxon>Mytilida</taxon>
        <taxon>Mytiloidea</taxon>
        <taxon>Mytilidae</taxon>
        <taxon>Mytilinae</taxon>
        <taxon>Mytilus</taxon>
    </lineage>
</organism>
<proteinExistence type="predicted"/>
<evidence type="ECO:0000256" key="10">
    <source>
        <dbReference type="SAM" id="SignalP"/>
    </source>
</evidence>
<dbReference type="AlphaFoldDB" id="A0A8B6C8E7"/>
<dbReference type="Pfam" id="PF03188">
    <property type="entry name" value="Cytochrom_B561"/>
    <property type="match status" value="1"/>
</dbReference>
<feature type="transmembrane region" description="Helical" evidence="9">
    <location>
        <begin position="277"/>
        <end position="298"/>
    </location>
</feature>
<feature type="compositionally biased region" description="Polar residues" evidence="8">
    <location>
        <begin position="376"/>
        <end position="390"/>
    </location>
</feature>
<name>A0A8B6C8E7_MYTGA</name>
<feature type="transmembrane region" description="Helical" evidence="9">
    <location>
        <begin position="418"/>
        <end position="440"/>
    </location>
</feature>
<dbReference type="GO" id="GO:0016020">
    <property type="term" value="C:membrane"/>
    <property type="evidence" value="ECO:0007669"/>
    <property type="project" value="UniProtKB-SubCell"/>
</dbReference>
<keyword evidence="7 9" id="KW-0472">Membrane</keyword>
<dbReference type="PROSITE" id="PS50939">
    <property type="entry name" value="CYTOCHROME_B561"/>
    <property type="match status" value="1"/>
</dbReference>
<feature type="transmembrane region" description="Helical" evidence="9">
    <location>
        <begin position="345"/>
        <end position="365"/>
    </location>
</feature>
<dbReference type="InterPro" id="IPR006593">
    <property type="entry name" value="Cyt_b561/ferric_Rdtase_TM"/>
</dbReference>
<evidence type="ECO:0000313" key="14">
    <source>
        <dbReference type="Proteomes" id="UP000596742"/>
    </source>
</evidence>
<evidence type="ECO:0000256" key="8">
    <source>
        <dbReference type="SAM" id="MobiDB-lite"/>
    </source>
</evidence>
<feature type="domain" description="Cytochrome b561" evidence="12">
    <location>
        <begin position="171"/>
        <end position="367"/>
    </location>
</feature>
<feature type="signal peptide" evidence="10">
    <location>
        <begin position="1"/>
        <end position="21"/>
    </location>
</feature>
<dbReference type="Proteomes" id="UP000596742">
    <property type="component" value="Unassembled WGS sequence"/>
</dbReference>
<dbReference type="InterPro" id="IPR005018">
    <property type="entry name" value="DOMON_domain"/>
</dbReference>
<dbReference type="OrthoDB" id="2419613at2759"/>
<evidence type="ECO:0000256" key="1">
    <source>
        <dbReference type="ARBA" id="ARBA00004370"/>
    </source>
</evidence>
<keyword evidence="14" id="KW-1185">Reference proteome</keyword>
<keyword evidence="4 10" id="KW-0732">Signal</keyword>
<sequence length="441" mass="48917">MESTGIVTVFFLLGFILFANARFSKDSGCGVTKGCFSDCRSWDGCTYLITWVQTSAGVDFTIKGSLMSSIDQYIAVGFSSDKKMGDDSVTECVMTNGNTFNVVNSFNVDDDDNEMTTAPATGLSSISGSYTNGILDCSFQRTNTTADPQITSLLTDWYLFWAIGRMKHSEKHEHEDWGISSKVVDLQIYEDVGELGKPKVKAHGCLTIIAWVGFCSIGVVLARYYKPMWISKKLFGAAIWIQVHRALMIAAALFNLIAVIVIFEGEFEIYGSSFQNAHPVLGMIVTVVSVLNCIGGFLRPGPKHKFRPYFNWAHLIMGLLSYILGVFTIGIGLSIDDAHVPFDVIYVLVAFVVYQISFEVILEFIDRTGKRKQSQAGSYDTKMNSVGESKTNVDENEKKAQEPEKKEQDQYCGKLKTYLLFLHIGIISSFTLSIMTVLAAY</sequence>
<feature type="chain" id="PRO_5032726908" description="Cytochrome b561 domain-containing protein" evidence="10">
    <location>
        <begin position="22"/>
        <end position="441"/>
    </location>
</feature>
<feature type="transmembrane region" description="Helical" evidence="9">
    <location>
        <begin position="246"/>
        <end position="265"/>
    </location>
</feature>
<dbReference type="SMART" id="SM00664">
    <property type="entry name" value="DoH"/>
    <property type="match status" value="1"/>
</dbReference>
<dbReference type="PANTHER" id="PTHR23130">
    <property type="entry name" value="CYTOCHROME B561 AND DOMON DOMAIN-CONTAINING PROTEIN"/>
    <property type="match status" value="1"/>
</dbReference>
<accession>A0A8B6C8E7</accession>
<dbReference type="PROSITE" id="PS50836">
    <property type="entry name" value="DOMON"/>
    <property type="match status" value="1"/>
</dbReference>
<dbReference type="Gene3D" id="1.20.120.1770">
    <property type="match status" value="1"/>
</dbReference>
<dbReference type="EMBL" id="UYJE01001307">
    <property type="protein sequence ID" value="VDI01026.1"/>
    <property type="molecule type" value="Genomic_DNA"/>
</dbReference>
<feature type="region of interest" description="Disordered" evidence="8">
    <location>
        <begin position="376"/>
        <end position="406"/>
    </location>
</feature>
<evidence type="ECO:0000256" key="7">
    <source>
        <dbReference type="ARBA" id="ARBA00023136"/>
    </source>
</evidence>
<feature type="domain" description="DOMON" evidence="11">
    <location>
        <begin position="45"/>
        <end position="164"/>
    </location>
</feature>
<dbReference type="Pfam" id="PF03351">
    <property type="entry name" value="DOMON"/>
    <property type="match status" value="1"/>
</dbReference>
<evidence type="ECO:0000256" key="9">
    <source>
        <dbReference type="SAM" id="Phobius"/>
    </source>
</evidence>